<dbReference type="AlphaFoldDB" id="A0A9P5ZAM1"/>
<evidence type="ECO:0000256" key="1">
    <source>
        <dbReference type="SAM" id="SignalP"/>
    </source>
</evidence>
<name>A0A9P5ZAM1_9AGAR</name>
<dbReference type="EMBL" id="MU155149">
    <property type="protein sequence ID" value="KAF9483911.1"/>
    <property type="molecule type" value="Genomic_DNA"/>
</dbReference>
<feature type="signal peptide" evidence="1">
    <location>
        <begin position="1"/>
        <end position="17"/>
    </location>
</feature>
<keyword evidence="3" id="KW-1185">Reference proteome</keyword>
<evidence type="ECO:0008006" key="4">
    <source>
        <dbReference type="Google" id="ProtNLM"/>
    </source>
</evidence>
<proteinExistence type="predicted"/>
<evidence type="ECO:0000313" key="3">
    <source>
        <dbReference type="Proteomes" id="UP000807469"/>
    </source>
</evidence>
<dbReference type="Proteomes" id="UP000807469">
    <property type="component" value="Unassembled WGS sequence"/>
</dbReference>
<accession>A0A9P5ZAM1</accession>
<protein>
    <recommendedName>
        <fullName evidence="4">Secreted protein</fullName>
    </recommendedName>
</protein>
<feature type="chain" id="PRO_5040486888" description="Secreted protein" evidence="1">
    <location>
        <begin position="18"/>
        <end position="93"/>
    </location>
</feature>
<gene>
    <name evidence="2" type="ORF">BDN70DRAFT_873315</name>
</gene>
<keyword evidence="1" id="KW-0732">Signal</keyword>
<comment type="caution">
    <text evidence="2">The sequence shown here is derived from an EMBL/GenBank/DDBJ whole genome shotgun (WGS) entry which is preliminary data.</text>
</comment>
<reference evidence="2" key="1">
    <citation type="submission" date="2020-11" db="EMBL/GenBank/DDBJ databases">
        <authorList>
            <consortium name="DOE Joint Genome Institute"/>
            <person name="Ahrendt S."/>
            <person name="Riley R."/>
            <person name="Andreopoulos W."/>
            <person name="Labutti K."/>
            <person name="Pangilinan J."/>
            <person name="Ruiz-Duenas F.J."/>
            <person name="Barrasa J.M."/>
            <person name="Sanchez-Garcia M."/>
            <person name="Camarero S."/>
            <person name="Miyauchi S."/>
            <person name="Serrano A."/>
            <person name="Linde D."/>
            <person name="Babiker R."/>
            <person name="Drula E."/>
            <person name="Ayuso-Fernandez I."/>
            <person name="Pacheco R."/>
            <person name="Padilla G."/>
            <person name="Ferreira P."/>
            <person name="Barriuso J."/>
            <person name="Kellner H."/>
            <person name="Castanera R."/>
            <person name="Alfaro M."/>
            <person name="Ramirez L."/>
            <person name="Pisabarro A.G."/>
            <person name="Kuo A."/>
            <person name="Tritt A."/>
            <person name="Lipzen A."/>
            <person name="He G."/>
            <person name="Yan M."/>
            <person name="Ng V."/>
            <person name="Cullen D."/>
            <person name="Martin F."/>
            <person name="Rosso M.-N."/>
            <person name="Henrissat B."/>
            <person name="Hibbett D."/>
            <person name="Martinez A.T."/>
            <person name="Grigoriev I.V."/>
        </authorList>
    </citation>
    <scope>NUCLEOTIDE SEQUENCE</scope>
    <source>
        <strain evidence="2">CIRM-BRFM 674</strain>
    </source>
</reference>
<sequence>MHPRLIVGLQTSFLAQCFWNVLVLTPPLSVYPSMSSCAPSPRVPLTSSTRVHSPTLLPVLCSALPLPIHASSFSTIPACMSPVIYGPPKQTLT</sequence>
<evidence type="ECO:0000313" key="2">
    <source>
        <dbReference type="EMBL" id="KAF9483911.1"/>
    </source>
</evidence>
<organism evidence="2 3">
    <name type="scientific">Pholiota conissans</name>
    <dbReference type="NCBI Taxonomy" id="109636"/>
    <lineage>
        <taxon>Eukaryota</taxon>
        <taxon>Fungi</taxon>
        <taxon>Dikarya</taxon>
        <taxon>Basidiomycota</taxon>
        <taxon>Agaricomycotina</taxon>
        <taxon>Agaricomycetes</taxon>
        <taxon>Agaricomycetidae</taxon>
        <taxon>Agaricales</taxon>
        <taxon>Agaricineae</taxon>
        <taxon>Strophariaceae</taxon>
        <taxon>Pholiota</taxon>
    </lineage>
</organism>